<gene>
    <name evidence="2" type="ORF">BO80DRAFT_55560</name>
</gene>
<evidence type="ECO:0000256" key="1">
    <source>
        <dbReference type="SAM" id="Phobius"/>
    </source>
</evidence>
<sequence>MEKNVISLFLFSSMFLVHGFTTFASVFLLYSNVFLHHLYCFALRLLPLLDSVSDENLSMSLLLSSTLHTFHFLHYFFGFGWDVVHANWLDKDKGRGLKNAKN</sequence>
<feature type="transmembrane region" description="Helical" evidence="1">
    <location>
        <begin position="61"/>
        <end position="81"/>
    </location>
</feature>
<accession>A0A395H216</accession>
<reference evidence="2 3" key="1">
    <citation type="submission" date="2018-02" db="EMBL/GenBank/DDBJ databases">
        <title>The genomes of Aspergillus section Nigri reveals drivers in fungal speciation.</title>
        <authorList>
            <consortium name="DOE Joint Genome Institute"/>
            <person name="Vesth T.C."/>
            <person name="Nybo J."/>
            <person name="Theobald S."/>
            <person name="Brandl J."/>
            <person name="Frisvad J.C."/>
            <person name="Nielsen K.F."/>
            <person name="Lyhne E.K."/>
            <person name="Kogle M.E."/>
            <person name="Kuo A."/>
            <person name="Riley R."/>
            <person name="Clum A."/>
            <person name="Nolan M."/>
            <person name="Lipzen A."/>
            <person name="Salamov A."/>
            <person name="Henrissat B."/>
            <person name="Wiebenga A."/>
            <person name="De vries R.P."/>
            <person name="Grigoriev I.V."/>
            <person name="Mortensen U.H."/>
            <person name="Andersen M.R."/>
            <person name="Baker S.E."/>
        </authorList>
    </citation>
    <scope>NUCLEOTIDE SEQUENCE [LARGE SCALE GENOMIC DNA]</scope>
    <source>
        <strain evidence="2 3">CBS 121593</strain>
    </source>
</reference>
<dbReference type="AlphaFoldDB" id="A0A395H216"/>
<keyword evidence="1" id="KW-0472">Membrane</keyword>
<keyword evidence="1" id="KW-0812">Transmembrane</keyword>
<keyword evidence="1" id="KW-1133">Transmembrane helix</keyword>
<protein>
    <submittedName>
        <fullName evidence="2">Uncharacterized protein</fullName>
    </submittedName>
</protein>
<evidence type="ECO:0000313" key="3">
    <source>
        <dbReference type="Proteomes" id="UP000249402"/>
    </source>
</evidence>
<keyword evidence="3" id="KW-1185">Reference proteome</keyword>
<proteinExistence type="predicted"/>
<organism evidence="2 3">
    <name type="scientific">Aspergillus ibericus CBS 121593</name>
    <dbReference type="NCBI Taxonomy" id="1448316"/>
    <lineage>
        <taxon>Eukaryota</taxon>
        <taxon>Fungi</taxon>
        <taxon>Dikarya</taxon>
        <taxon>Ascomycota</taxon>
        <taxon>Pezizomycotina</taxon>
        <taxon>Eurotiomycetes</taxon>
        <taxon>Eurotiomycetidae</taxon>
        <taxon>Eurotiales</taxon>
        <taxon>Aspergillaceae</taxon>
        <taxon>Aspergillus</taxon>
        <taxon>Aspergillus subgen. Circumdati</taxon>
    </lineage>
</organism>
<dbReference type="RefSeq" id="XP_025576040.1">
    <property type="nucleotide sequence ID" value="XM_025724600.1"/>
</dbReference>
<dbReference type="GeneID" id="37229465"/>
<dbReference type="VEuPathDB" id="FungiDB:BO80DRAFT_55560"/>
<dbReference type="Proteomes" id="UP000249402">
    <property type="component" value="Unassembled WGS sequence"/>
</dbReference>
<dbReference type="EMBL" id="KZ824434">
    <property type="protein sequence ID" value="RAL01713.1"/>
    <property type="molecule type" value="Genomic_DNA"/>
</dbReference>
<name>A0A395H216_9EURO</name>
<evidence type="ECO:0000313" key="2">
    <source>
        <dbReference type="EMBL" id="RAL01713.1"/>
    </source>
</evidence>